<evidence type="ECO:0000256" key="3">
    <source>
        <dbReference type="ARBA" id="ARBA00022679"/>
    </source>
</evidence>
<evidence type="ECO:0000256" key="2">
    <source>
        <dbReference type="ARBA" id="ARBA00022516"/>
    </source>
</evidence>
<comment type="subcellular location">
    <subcellularLocation>
        <location evidence="1">Membrane</location>
        <topology evidence="1">Multi-pass membrane protein</topology>
    </subcellularLocation>
</comment>
<keyword evidence="9 10" id="KW-0275">Fatty acid biosynthesis</keyword>
<evidence type="ECO:0000256" key="1">
    <source>
        <dbReference type="ARBA" id="ARBA00004141"/>
    </source>
</evidence>
<keyword evidence="8 10" id="KW-0472">Membrane</keyword>
<evidence type="ECO:0000256" key="7">
    <source>
        <dbReference type="ARBA" id="ARBA00023098"/>
    </source>
</evidence>
<dbReference type="PANTHER" id="PTHR11157:SF17">
    <property type="entry name" value="ELONGATION OF VERY LONG CHAIN FATTY ACIDS PROTEIN 6"/>
    <property type="match status" value="1"/>
</dbReference>
<feature type="transmembrane region" description="Helical" evidence="10">
    <location>
        <begin position="42"/>
        <end position="62"/>
    </location>
</feature>
<feature type="transmembrane region" description="Helical" evidence="10">
    <location>
        <begin position="123"/>
        <end position="145"/>
    </location>
</feature>
<evidence type="ECO:0000256" key="10">
    <source>
        <dbReference type="RuleBase" id="RU361115"/>
    </source>
</evidence>
<dbReference type="EMBL" id="CAXLJM020000046">
    <property type="protein sequence ID" value="CAL8111174.1"/>
    <property type="molecule type" value="Genomic_DNA"/>
</dbReference>
<dbReference type="InterPro" id="IPR002076">
    <property type="entry name" value="ELO_fam"/>
</dbReference>
<feature type="transmembrane region" description="Helical" evidence="10">
    <location>
        <begin position="242"/>
        <end position="263"/>
    </location>
</feature>
<dbReference type="Pfam" id="PF01151">
    <property type="entry name" value="ELO"/>
    <property type="match status" value="1"/>
</dbReference>
<reference evidence="11 12" key="1">
    <citation type="submission" date="2024-08" db="EMBL/GenBank/DDBJ databases">
        <authorList>
            <person name="Cucini C."/>
            <person name="Frati F."/>
        </authorList>
    </citation>
    <scope>NUCLEOTIDE SEQUENCE [LARGE SCALE GENOMIC DNA]</scope>
</reference>
<keyword evidence="12" id="KW-1185">Reference proteome</keyword>
<sequence>MEIMNKENWTKWEPEPIPSFPLYSFEKIDTDYWYRFAEENPLLHVQIVLIYLIALYILRNFYMKDRKPLEIRPILFVWNLSMGLFSLFACFRMSRELILVLSWDQGFYKSICVREGLHMSSMFWGILYVWSKVFFLADTVFLVLLKKRIHPFHIFHHTLATIIPPQIMPLGEPIVRWFATVNYFVHAIVYPILALQAAKVKIPKVGLITMILELLQMVFALGISFYTVLVKHNGGDCVRHPWSLQLCNYMYIGFLLFVIHLCYQKFTVGGKQKAV</sequence>
<organism evidence="11 12">
    <name type="scientific">Orchesella dallaii</name>
    <dbReference type="NCBI Taxonomy" id="48710"/>
    <lineage>
        <taxon>Eukaryota</taxon>
        <taxon>Metazoa</taxon>
        <taxon>Ecdysozoa</taxon>
        <taxon>Arthropoda</taxon>
        <taxon>Hexapoda</taxon>
        <taxon>Collembola</taxon>
        <taxon>Entomobryomorpha</taxon>
        <taxon>Entomobryoidea</taxon>
        <taxon>Orchesellidae</taxon>
        <taxon>Orchesellinae</taxon>
        <taxon>Orchesella</taxon>
    </lineage>
</organism>
<comment type="caution">
    <text evidence="11">The sequence shown here is derived from an EMBL/GenBank/DDBJ whole genome shotgun (WGS) entry which is preliminary data.</text>
</comment>
<dbReference type="EC" id="2.3.1.199" evidence="10"/>
<keyword evidence="2 10" id="KW-0444">Lipid biosynthesis</keyword>
<protein>
    <recommendedName>
        <fullName evidence="10">Elongation of very long chain fatty acids protein</fullName>
        <ecNumber evidence="10">2.3.1.199</ecNumber>
    </recommendedName>
    <alternativeName>
        <fullName evidence="10">Very-long-chain 3-oxoacyl-CoA synthase</fullName>
    </alternativeName>
</protein>
<dbReference type="PANTHER" id="PTHR11157">
    <property type="entry name" value="FATTY ACID ACYL TRANSFERASE-RELATED"/>
    <property type="match status" value="1"/>
</dbReference>
<evidence type="ECO:0000256" key="5">
    <source>
        <dbReference type="ARBA" id="ARBA00022832"/>
    </source>
</evidence>
<gene>
    <name evidence="11" type="ORF">ODALV1_LOCUS14798</name>
</gene>
<keyword evidence="3 10" id="KW-0808">Transferase</keyword>
<proteinExistence type="inferred from homology"/>
<accession>A0ABP1QSV1</accession>
<feature type="transmembrane region" description="Helical" evidence="10">
    <location>
        <begin position="205"/>
        <end position="230"/>
    </location>
</feature>
<keyword evidence="5 10" id="KW-0276">Fatty acid metabolism</keyword>
<keyword evidence="7 10" id="KW-0443">Lipid metabolism</keyword>
<comment type="similarity">
    <text evidence="10">Belongs to the ELO family.</text>
</comment>
<keyword evidence="4 10" id="KW-0812">Transmembrane</keyword>
<evidence type="ECO:0000313" key="11">
    <source>
        <dbReference type="EMBL" id="CAL8111174.1"/>
    </source>
</evidence>
<keyword evidence="6 10" id="KW-1133">Transmembrane helix</keyword>
<evidence type="ECO:0000256" key="4">
    <source>
        <dbReference type="ARBA" id="ARBA00022692"/>
    </source>
</evidence>
<dbReference type="Proteomes" id="UP001642540">
    <property type="component" value="Unassembled WGS sequence"/>
</dbReference>
<evidence type="ECO:0000256" key="8">
    <source>
        <dbReference type="ARBA" id="ARBA00023136"/>
    </source>
</evidence>
<name>A0ABP1QSV1_9HEXA</name>
<comment type="catalytic activity">
    <reaction evidence="10">
        <text>a very-long-chain acyl-CoA + malonyl-CoA + H(+) = a very-long-chain 3-oxoacyl-CoA + CO2 + CoA</text>
        <dbReference type="Rhea" id="RHEA:32727"/>
        <dbReference type="ChEBI" id="CHEBI:15378"/>
        <dbReference type="ChEBI" id="CHEBI:16526"/>
        <dbReference type="ChEBI" id="CHEBI:57287"/>
        <dbReference type="ChEBI" id="CHEBI:57384"/>
        <dbReference type="ChEBI" id="CHEBI:90725"/>
        <dbReference type="ChEBI" id="CHEBI:90736"/>
        <dbReference type="EC" id="2.3.1.199"/>
    </reaction>
</comment>
<evidence type="ECO:0000313" key="12">
    <source>
        <dbReference type="Proteomes" id="UP001642540"/>
    </source>
</evidence>
<evidence type="ECO:0000256" key="6">
    <source>
        <dbReference type="ARBA" id="ARBA00022989"/>
    </source>
</evidence>
<evidence type="ECO:0000256" key="9">
    <source>
        <dbReference type="ARBA" id="ARBA00023160"/>
    </source>
</evidence>
<feature type="transmembrane region" description="Helical" evidence="10">
    <location>
        <begin position="74"/>
        <end position="94"/>
    </location>
</feature>
<feature type="transmembrane region" description="Helical" evidence="10">
    <location>
        <begin position="174"/>
        <end position="193"/>
    </location>
</feature>